<accession>A0A0A7PE04</accession>
<dbReference type="RefSeq" id="WP_039573267.1">
    <property type="nucleotide sequence ID" value="NZ_CP009122.1"/>
</dbReference>
<reference evidence="2 3" key="1">
    <citation type="journal article" date="2015" name="Int. J. Syst. Evol. Microbiol.">
        <title>Description of Sphingopyxis fribergensis sp. nov. - a soil bacterium with the ability to degrade styrene and phenylacetic acid.</title>
        <authorList>
            <person name="Oelschlagel M."/>
            <person name="Ruckert C."/>
            <person name="Kalinowski J."/>
            <person name="Schmidt G."/>
            <person name="Schlomann M."/>
            <person name="Tischler D."/>
        </authorList>
    </citation>
    <scope>NUCLEOTIDE SEQUENCE [LARGE SCALE GENOMIC DNA]</scope>
    <source>
        <strain evidence="2 3">Kp5.2</strain>
    </source>
</reference>
<organism evidence="2 3">
    <name type="scientific">Sphingopyxis fribergensis</name>
    <dbReference type="NCBI Taxonomy" id="1515612"/>
    <lineage>
        <taxon>Bacteria</taxon>
        <taxon>Pseudomonadati</taxon>
        <taxon>Pseudomonadota</taxon>
        <taxon>Alphaproteobacteria</taxon>
        <taxon>Sphingomonadales</taxon>
        <taxon>Sphingomonadaceae</taxon>
        <taxon>Sphingopyxis</taxon>
    </lineage>
</organism>
<proteinExistence type="predicted"/>
<name>A0A0A7PE04_9SPHN</name>
<feature type="transmembrane region" description="Helical" evidence="1">
    <location>
        <begin position="74"/>
        <end position="100"/>
    </location>
</feature>
<keyword evidence="1" id="KW-0812">Transmembrane</keyword>
<dbReference type="Pfam" id="PF07332">
    <property type="entry name" value="Phage_holin_3_6"/>
    <property type="match status" value="1"/>
</dbReference>
<gene>
    <name evidence="2" type="ORF">SKP52_07175</name>
</gene>
<keyword evidence="1" id="KW-0472">Membrane</keyword>
<keyword evidence="3" id="KW-1185">Reference proteome</keyword>
<feature type="transmembrane region" description="Helical" evidence="1">
    <location>
        <begin position="106"/>
        <end position="126"/>
    </location>
</feature>
<keyword evidence="1" id="KW-1133">Transmembrane helix</keyword>
<dbReference type="EMBL" id="CP009122">
    <property type="protein sequence ID" value="AJA08356.1"/>
    <property type="molecule type" value="Genomic_DNA"/>
</dbReference>
<dbReference type="Proteomes" id="UP000030907">
    <property type="component" value="Chromosome"/>
</dbReference>
<protein>
    <recommendedName>
        <fullName evidence="4">Phage holin family protein</fullName>
    </recommendedName>
</protein>
<dbReference type="STRING" id="1515612.SKP52_07175"/>
<dbReference type="AlphaFoldDB" id="A0A0A7PE04"/>
<evidence type="ECO:0000256" key="1">
    <source>
        <dbReference type="SAM" id="Phobius"/>
    </source>
</evidence>
<dbReference type="HOGENOM" id="CLU_1748454_0_0_5"/>
<dbReference type="KEGG" id="sphk:SKP52_07175"/>
<dbReference type="InterPro" id="IPR009937">
    <property type="entry name" value="Phage_holin_3_6"/>
</dbReference>
<sequence>MASADPNTPPTPDARSFDGISHGYAPGGRPVTPPPVPLEKIVGDVVDNLSATARAEFALIEARGELALHGASRAAIWGGVAATAAGVALLALAFGAILALSPHLGPLLSTLIVVSVLLVIAAFAGWRAQLSYGDIRTALRRDLTNEGMDDAADA</sequence>
<evidence type="ECO:0000313" key="2">
    <source>
        <dbReference type="EMBL" id="AJA08356.1"/>
    </source>
</evidence>
<evidence type="ECO:0000313" key="3">
    <source>
        <dbReference type="Proteomes" id="UP000030907"/>
    </source>
</evidence>
<evidence type="ECO:0008006" key="4">
    <source>
        <dbReference type="Google" id="ProtNLM"/>
    </source>
</evidence>
<dbReference type="OrthoDB" id="7452086at2"/>